<dbReference type="AlphaFoldDB" id="A0A939JS60"/>
<dbReference type="EMBL" id="JAFMOF010000003">
    <property type="protein sequence ID" value="MBO0655512.1"/>
    <property type="molecule type" value="Genomic_DNA"/>
</dbReference>
<dbReference type="GO" id="GO:0000976">
    <property type="term" value="F:transcription cis-regulatory region binding"/>
    <property type="evidence" value="ECO:0007669"/>
    <property type="project" value="TreeGrafter"/>
</dbReference>
<evidence type="ECO:0000259" key="5">
    <source>
        <dbReference type="PROSITE" id="PS50977"/>
    </source>
</evidence>
<evidence type="ECO:0000313" key="6">
    <source>
        <dbReference type="EMBL" id="MBO0655512.1"/>
    </source>
</evidence>
<keyword evidence="2 4" id="KW-0238">DNA-binding</keyword>
<organism evidence="6 7">
    <name type="scientific">Streptomyces triculaminicus</name>
    <dbReference type="NCBI Taxonomy" id="2816232"/>
    <lineage>
        <taxon>Bacteria</taxon>
        <taxon>Bacillati</taxon>
        <taxon>Actinomycetota</taxon>
        <taxon>Actinomycetes</taxon>
        <taxon>Kitasatosporales</taxon>
        <taxon>Streptomycetaceae</taxon>
        <taxon>Streptomyces</taxon>
    </lineage>
</organism>
<feature type="domain" description="HTH tetR-type" evidence="5">
    <location>
        <begin position="13"/>
        <end position="73"/>
    </location>
</feature>
<evidence type="ECO:0000256" key="1">
    <source>
        <dbReference type="ARBA" id="ARBA00023015"/>
    </source>
</evidence>
<feature type="DNA-binding region" description="H-T-H motif" evidence="4">
    <location>
        <begin position="36"/>
        <end position="55"/>
    </location>
</feature>
<dbReference type="InterPro" id="IPR025996">
    <property type="entry name" value="MT1864/Rv1816-like_C"/>
</dbReference>
<proteinExistence type="predicted"/>
<dbReference type="RefSeq" id="WP_086566837.1">
    <property type="nucleotide sequence ID" value="NZ_JAFMOF010000003.1"/>
</dbReference>
<comment type="caution">
    <text evidence="6">The sequence shown here is derived from an EMBL/GenBank/DDBJ whole genome shotgun (WGS) entry which is preliminary data.</text>
</comment>
<sequence length="215" mass="23014">MSQDTRSRSYHHGDLRAALVEAGVKLAREGGAGALGLRVVTRSVGVTPNAAYRHFADRRALVLAVAAEAQDRLAHAMRDRMTALGDDDPGADRAARAVRNLRGVGLGYIHFALSEPGWFDVAILTRDESDGDAPPATVGDRVAPPYQLLLDALDEMVAAGALTPERRVNAEWVCWSMVHGFADLATRGPLKGQDRAMVDGLAAHVVDTIVDEIKS</sequence>
<keyword evidence="3" id="KW-0804">Transcription</keyword>
<keyword evidence="1" id="KW-0805">Transcription regulation</keyword>
<protein>
    <submittedName>
        <fullName evidence="6">WHG domain-containing protein</fullName>
    </submittedName>
</protein>
<evidence type="ECO:0000256" key="3">
    <source>
        <dbReference type="ARBA" id="ARBA00023163"/>
    </source>
</evidence>
<dbReference type="PANTHER" id="PTHR30055">
    <property type="entry name" value="HTH-TYPE TRANSCRIPTIONAL REGULATOR RUTR"/>
    <property type="match status" value="1"/>
</dbReference>
<dbReference type="InterPro" id="IPR009057">
    <property type="entry name" value="Homeodomain-like_sf"/>
</dbReference>
<dbReference type="GO" id="GO:0003700">
    <property type="term" value="F:DNA-binding transcription factor activity"/>
    <property type="evidence" value="ECO:0007669"/>
    <property type="project" value="TreeGrafter"/>
</dbReference>
<dbReference type="Gene3D" id="1.10.357.10">
    <property type="entry name" value="Tetracycline Repressor, domain 2"/>
    <property type="match status" value="1"/>
</dbReference>
<gene>
    <name evidence="6" type="ORF">J1792_22850</name>
</gene>
<accession>A0A939JS60</accession>
<dbReference type="Proteomes" id="UP000664781">
    <property type="component" value="Unassembled WGS sequence"/>
</dbReference>
<keyword evidence="7" id="KW-1185">Reference proteome</keyword>
<name>A0A939JS60_9ACTN</name>
<evidence type="ECO:0000256" key="4">
    <source>
        <dbReference type="PROSITE-ProRule" id="PRU00335"/>
    </source>
</evidence>
<dbReference type="InterPro" id="IPR050109">
    <property type="entry name" value="HTH-type_TetR-like_transc_reg"/>
</dbReference>
<reference evidence="6" key="1">
    <citation type="submission" date="2021-03" db="EMBL/GenBank/DDBJ databases">
        <title>Streptomyces strains.</title>
        <authorList>
            <person name="Lund M.B."/>
            <person name="Toerring T."/>
        </authorList>
    </citation>
    <scope>NUCLEOTIDE SEQUENCE</scope>
    <source>
        <strain evidence="6">JCM 4242</strain>
    </source>
</reference>
<dbReference type="InterPro" id="IPR001647">
    <property type="entry name" value="HTH_TetR"/>
</dbReference>
<evidence type="ECO:0000256" key="2">
    <source>
        <dbReference type="ARBA" id="ARBA00023125"/>
    </source>
</evidence>
<dbReference type="Pfam" id="PF13305">
    <property type="entry name" value="TetR_C_33"/>
    <property type="match status" value="1"/>
</dbReference>
<dbReference type="PROSITE" id="PS50977">
    <property type="entry name" value="HTH_TETR_2"/>
    <property type="match status" value="1"/>
</dbReference>
<dbReference type="InterPro" id="IPR036271">
    <property type="entry name" value="Tet_transcr_reg_TetR-rel_C_sf"/>
</dbReference>
<evidence type="ECO:0000313" key="7">
    <source>
        <dbReference type="Proteomes" id="UP000664781"/>
    </source>
</evidence>
<dbReference type="PANTHER" id="PTHR30055:SF220">
    <property type="entry name" value="TETR-FAMILY REGULATORY PROTEIN"/>
    <property type="match status" value="1"/>
</dbReference>
<dbReference type="Pfam" id="PF00440">
    <property type="entry name" value="TetR_N"/>
    <property type="match status" value="1"/>
</dbReference>
<dbReference type="SUPFAM" id="SSF48498">
    <property type="entry name" value="Tetracyclin repressor-like, C-terminal domain"/>
    <property type="match status" value="1"/>
</dbReference>
<dbReference type="SUPFAM" id="SSF46689">
    <property type="entry name" value="Homeodomain-like"/>
    <property type="match status" value="1"/>
</dbReference>